<sequence>MQSILLLVGTPGSGKTHFSEYWCKSFPNYKRVNQDDLGSRVDCEIQTRKYISRGFDVIIDRCNFNKSQRKVWIDLARELNVYINCIYLDIPIEVSKERILRRSGHPTQVQGYEGVEVLEKFSSQFRKPGHYEGFRNVIYLKHSQLETEHTLLNSSIPEKTVSLIIKLLNRAPIY</sequence>
<gene>
    <name evidence="1" type="ORF">CONCODRAFT_166041</name>
</gene>
<name>A0A137P251_CONC2</name>
<dbReference type="GO" id="GO:0046404">
    <property type="term" value="F:ATP-dependent polydeoxyribonucleotide 5'-hydroxyl-kinase activity"/>
    <property type="evidence" value="ECO:0007669"/>
    <property type="project" value="TreeGrafter"/>
</dbReference>
<dbReference type="GO" id="GO:0003690">
    <property type="term" value="F:double-stranded DNA binding"/>
    <property type="evidence" value="ECO:0007669"/>
    <property type="project" value="TreeGrafter"/>
</dbReference>
<reference evidence="1 2" key="1">
    <citation type="journal article" date="2015" name="Genome Biol. Evol.">
        <title>Phylogenomic analyses indicate that early fungi evolved digesting cell walls of algal ancestors of land plants.</title>
        <authorList>
            <person name="Chang Y."/>
            <person name="Wang S."/>
            <person name="Sekimoto S."/>
            <person name="Aerts A.L."/>
            <person name="Choi C."/>
            <person name="Clum A."/>
            <person name="LaButti K.M."/>
            <person name="Lindquist E.A."/>
            <person name="Yee Ngan C."/>
            <person name="Ohm R.A."/>
            <person name="Salamov A.A."/>
            <person name="Grigoriev I.V."/>
            <person name="Spatafora J.W."/>
            <person name="Berbee M.L."/>
        </authorList>
    </citation>
    <scope>NUCLEOTIDE SEQUENCE [LARGE SCALE GENOMIC DNA]</scope>
    <source>
        <strain evidence="1 2">NRRL 28638</strain>
    </source>
</reference>
<dbReference type="PANTHER" id="PTHR12083">
    <property type="entry name" value="BIFUNCTIONAL POLYNUCLEOTIDE PHOSPHATASE/KINASE"/>
    <property type="match status" value="1"/>
</dbReference>
<organism evidence="1 2">
    <name type="scientific">Conidiobolus coronatus (strain ATCC 28846 / CBS 209.66 / NRRL 28638)</name>
    <name type="common">Delacroixia coronata</name>
    <dbReference type="NCBI Taxonomy" id="796925"/>
    <lineage>
        <taxon>Eukaryota</taxon>
        <taxon>Fungi</taxon>
        <taxon>Fungi incertae sedis</taxon>
        <taxon>Zoopagomycota</taxon>
        <taxon>Entomophthoromycotina</taxon>
        <taxon>Entomophthoromycetes</taxon>
        <taxon>Entomophthorales</taxon>
        <taxon>Ancylistaceae</taxon>
        <taxon>Conidiobolus</taxon>
    </lineage>
</organism>
<dbReference type="OMA" id="KMWITEA"/>
<keyword evidence="2" id="KW-1185">Reference proteome</keyword>
<dbReference type="SUPFAM" id="SSF52540">
    <property type="entry name" value="P-loop containing nucleoside triphosphate hydrolases"/>
    <property type="match status" value="1"/>
</dbReference>
<dbReference type="Gene3D" id="3.40.50.300">
    <property type="entry name" value="P-loop containing nucleotide triphosphate hydrolases"/>
    <property type="match status" value="1"/>
</dbReference>
<keyword evidence="1" id="KW-0378">Hydrolase</keyword>
<dbReference type="GO" id="GO:0046403">
    <property type="term" value="F:polynucleotide 3'-phosphatase activity"/>
    <property type="evidence" value="ECO:0007669"/>
    <property type="project" value="TreeGrafter"/>
</dbReference>
<dbReference type="Pfam" id="PF13671">
    <property type="entry name" value="AAA_33"/>
    <property type="match status" value="1"/>
</dbReference>
<dbReference type="STRING" id="796925.A0A137P251"/>
<dbReference type="GO" id="GO:0006281">
    <property type="term" value="P:DNA repair"/>
    <property type="evidence" value="ECO:0007669"/>
    <property type="project" value="TreeGrafter"/>
</dbReference>
<protein>
    <submittedName>
        <fullName evidence="1">p-loop containing nucleoside triphosphate hydrolase protein</fullName>
    </submittedName>
</protein>
<dbReference type="AlphaFoldDB" id="A0A137P251"/>
<proteinExistence type="predicted"/>
<dbReference type="InterPro" id="IPR027417">
    <property type="entry name" value="P-loop_NTPase"/>
</dbReference>
<accession>A0A137P251</accession>
<evidence type="ECO:0000313" key="2">
    <source>
        <dbReference type="Proteomes" id="UP000070444"/>
    </source>
</evidence>
<dbReference type="PANTHER" id="PTHR12083:SF9">
    <property type="entry name" value="BIFUNCTIONAL POLYNUCLEOTIDE PHOSPHATASE_KINASE"/>
    <property type="match status" value="1"/>
</dbReference>
<evidence type="ECO:0000313" key="1">
    <source>
        <dbReference type="EMBL" id="KXN69038.1"/>
    </source>
</evidence>
<dbReference type="OrthoDB" id="3512845at2759"/>
<dbReference type="EMBL" id="KQ964551">
    <property type="protein sequence ID" value="KXN69038.1"/>
    <property type="molecule type" value="Genomic_DNA"/>
</dbReference>
<dbReference type="Proteomes" id="UP000070444">
    <property type="component" value="Unassembled WGS sequence"/>
</dbReference>